<gene>
    <name evidence="1" type="ORF">M404DRAFT_23260</name>
</gene>
<evidence type="ECO:0000313" key="1">
    <source>
        <dbReference type="EMBL" id="KIO08012.1"/>
    </source>
</evidence>
<sequence length="131" mass="15301">MSSTTPPACPSVRSAKMASILAFLYSTNENSGQWVVTFKRLRDDIEMLVQNDVFPVNYTLSETDIYVNDFHFQILFDRHCHQHLHSQASYLFIRINHHGLPVHIWPENDLHHILEALLMYFLVLPFSVNFV</sequence>
<reference evidence="1 2" key="1">
    <citation type="submission" date="2014-04" db="EMBL/GenBank/DDBJ databases">
        <authorList>
            <consortium name="DOE Joint Genome Institute"/>
            <person name="Kuo A."/>
            <person name="Kohler A."/>
            <person name="Costa M.D."/>
            <person name="Nagy L.G."/>
            <person name="Floudas D."/>
            <person name="Copeland A."/>
            <person name="Barry K.W."/>
            <person name="Cichocki N."/>
            <person name="Veneault-Fourrey C."/>
            <person name="LaButti K."/>
            <person name="Lindquist E.A."/>
            <person name="Lipzen A."/>
            <person name="Lundell T."/>
            <person name="Morin E."/>
            <person name="Murat C."/>
            <person name="Sun H."/>
            <person name="Tunlid A."/>
            <person name="Henrissat B."/>
            <person name="Grigoriev I.V."/>
            <person name="Hibbett D.S."/>
            <person name="Martin F."/>
            <person name="Nordberg H.P."/>
            <person name="Cantor M.N."/>
            <person name="Hua S.X."/>
        </authorList>
    </citation>
    <scope>NUCLEOTIDE SEQUENCE [LARGE SCALE GENOMIC DNA]</scope>
    <source>
        <strain evidence="1 2">Marx 270</strain>
    </source>
</reference>
<protein>
    <submittedName>
        <fullName evidence="1">Uncharacterized protein</fullName>
    </submittedName>
</protein>
<keyword evidence="2" id="KW-1185">Reference proteome</keyword>
<dbReference type="EMBL" id="KN831958">
    <property type="protein sequence ID" value="KIO08012.1"/>
    <property type="molecule type" value="Genomic_DNA"/>
</dbReference>
<accession>A0A0C3KEI1</accession>
<dbReference type="OrthoDB" id="2699633at2759"/>
<proteinExistence type="predicted"/>
<dbReference type="Proteomes" id="UP000054217">
    <property type="component" value="Unassembled WGS sequence"/>
</dbReference>
<dbReference type="HOGENOM" id="CLU_148828_1_0_1"/>
<reference evidence="2" key="2">
    <citation type="submission" date="2015-01" db="EMBL/GenBank/DDBJ databases">
        <title>Evolutionary Origins and Diversification of the Mycorrhizal Mutualists.</title>
        <authorList>
            <consortium name="DOE Joint Genome Institute"/>
            <consortium name="Mycorrhizal Genomics Consortium"/>
            <person name="Kohler A."/>
            <person name="Kuo A."/>
            <person name="Nagy L.G."/>
            <person name="Floudas D."/>
            <person name="Copeland A."/>
            <person name="Barry K.W."/>
            <person name="Cichocki N."/>
            <person name="Veneault-Fourrey C."/>
            <person name="LaButti K."/>
            <person name="Lindquist E.A."/>
            <person name="Lipzen A."/>
            <person name="Lundell T."/>
            <person name="Morin E."/>
            <person name="Murat C."/>
            <person name="Riley R."/>
            <person name="Ohm R."/>
            <person name="Sun H."/>
            <person name="Tunlid A."/>
            <person name="Henrissat B."/>
            <person name="Grigoriev I.V."/>
            <person name="Hibbett D.S."/>
            <person name="Martin F."/>
        </authorList>
    </citation>
    <scope>NUCLEOTIDE SEQUENCE [LARGE SCALE GENOMIC DNA]</scope>
    <source>
        <strain evidence="2">Marx 270</strain>
    </source>
</reference>
<evidence type="ECO:0000313" key="2">
    <source>
        <dbReference type="Proteomes" id="UP000054217"/>
    </source>
</evidence>
<dbReference type="InParanoid" id="A0A0C3KEI1"/>
<dbReference type="AlphaFoldDB" id="A0A0C3KEI1"/>
<name>A0A0C3KEI1_PISTI</name>
<organism evidence="1 2">
    <name type="scientific">Pisolithus tinctorius Marx 270</name>
    <dbReference type="NCBI Taxonomy" id="870435"/>
    <lineage>
        <taxon>Eukaryota</taxon>
        <taxon>Fungi</taxon>
        <taxon>Dikarya</taxon>
        <taxon>Basidiomycota</taxon>
        <taxon>Agaricomycotina</taxon>
        <taxon>Agaricomycetes</taxon>
        <taxon>Agaricomycetidae</taxon>
        <taxon>Boletales</taxon>
        <taxon>Sclerodermatineae</taxon>
        <taxon>Pisolithaceae</taxon>
        <taxon>Pisolithus</taxon>
    </lineage>
</organism>